<dbReference type="PANTHER" id="PTHR34474">
    <property type="entry name" value="SIGNAL TRANSDUCTION PROTEIN TRAP"/>
    <property type="match status" value="1"/>
</dbReference>
<evidence type="ECO:0000313" key="2">
    <source>
        <dbReference type="EMBL" id="GAA2846355.1"/>
    </source>
</evidence>
<accession>A0ABN3VP79</accession>
<evidence type="ECO:0000313" key="3">
    <source>
        <dbReference type="Proteomes" id="UP001500831"/>
    </source>
</evidence>
<dbReference type="SUPFAM" id="SSF54909">
    <property type="entry name" value="Dimeric alpha+beta barrel"/>
    <property type="match status" value="1"/>
</dbReference>
<dbReference type="Pfam" id="PF03992">
    <property type="entry name" value="ABM"/>
    <property type="match status" value="1"/>
</dbReference>
<protein>
    <recommendedName>
        <fullName evidence="1">ABM domain-containing protein</fullName>
    </recommendedName>
</protein>
<dbReference type="PANTHER" id="PTHR34474:SF2">
    <property type="entry name" value="SIGNAL TRANSDUCTION PROTEIN TRAP"/>
    <property type="match status" value="1"/>
</dbReference>
<dbReference type="Proteomes" id="UP001500831">
    <property type="component" value="Unassembled WGS sequence"/>
</dbReference>
<dbReference type="InterPro" id="IPR011008">
    <property type="entry name" value="Dimeric_a/b-barrel"/>
</dbReference>
<evidence type="ECO:0000259" key="1">
    <source>
        <dbReference type="PROSITE" id="PS51725"/>
    </source>
</evidence>
<dbReference type="PROSITE" id="PS51725">
    <property type="entry name" value="ABM"/>
    <property type="match status" value="1"/>
</dbReference>
<reference evidence="2 3" key="1">
    <citation type="journal article" date="2019" name="Int. J. Syst. Evol. Microbiol.">
        <title>The Global Catalogue of Microorganisms (GCM) 10K type strain sequencing project: providing services to taxonomists for standard genome sequencing and annotation.</title>
        <authorList>
            <consortium name="The Broad Institute Genomics Platform"/>
            <consortium name="The Broad Institute Genome Sequencing Center for Infectious Disease"/>
            <person name="Wu L."/>
            <person name="Ma J."/>
        </authorList>
    </citation>
    <scope>NUCLEOTIDE SEQUENCE [LARGE SCALE GENOMIC DNA]</scope>
    <source>
        <strain evidence="2 3">JCM 6242</strain>
    </source>
</reference>
<organism evidence="2 3">
    <name type="scientific">Streptosporangium fragile</name>
    <dbReference type="NCBI Taxonomy" id="46186"/>
    <lineage>
        <taxon>Bacteria</taxon>
        <taxon>Bacillati</taxon>
        <taxon>Actinomycetota</taxon>
        <taxon>Actinomycetes</taxon>
        <taxon>Streptosporangiales</taxon>
        <taxon>Streptosporangiaceae</taxon>
        <taxon>Streptosporangium</taxon>
    </lineage>
</organism>
<proteinExistence type="predicted"/>
<keyword evidence="3" id="KW-1185">Reference proteome</keyword>
<sequence length="101" mass="11963">MTVRMMLFSTVDAEREQEFEAAFSKVRERVATMPGHVRDELLRLEGTAGSYVLISEWEKREQFIEWLESPAHDSMTAEMRPFFLRPSEMRFYSLRVPFPRG</sequence>
<dbReference type="InterPro" id="IPR050404">
    <property type="entry name" value="Heme-degrading_MO"/>
</dbReference>
<name>A0ABN3VP79_9ACTN</name>
<feature type="domain" description="ABM" evidence="1">
    <location>
        <begin position="3"/>
        <end position="91"/>
    </location>
</feature>
<dbReference type="RefSeq" id="WP_344966932.1">
    <property type="nucleotide sequence ID" value="NZ_BAAAVI010000001.1"/>
</dbReference>
<gene>
    <name evidence="2" type="ORF">GCM10010517_03020</name>
</gene>
<dbReference type="InterPro" id="IPR007138">
    <property type="entry name" value="ABM_dom"/>
</dbReference>
<comment type="caution">
    <text evidence="2">The sequence shown here is derived from an EMBL/GenBank/DDBJ whole genome shotgun (WGS) entry which is preliminary data.</text>
</comment>
<dbReference type="EMBL" id="BAAAVI010000001">
    <property type="protein sequence ID" value="GAA2846355.1"/>
    <property type="molecule type" value="Genomic_DNA"/>
</dbReference>
<dbReference type="Gene3D" id="3.30.70.100">
    <property type="match status" value="1"/>
</dbReference>